<comment type="function">
    <text evidence="9">May act as a catecholamine-responsive trans-membrane electron transporter.</text>
</comment>
<evidence type="ECO:0000256" key="5">
    <source>
        <dbReference type="ARBA" id="ARBA00022729"/>
    </source>
</evidence>
<feature type="transmembrane region" description="Helical" evidence="12">
    <location>
        <begin position="376"/>
        <end position="400"/>
    </location>
</feature>
<feature type="domain" description="Cytochrome b561" evidence="15">
    <location>
        <begin position="194"/>
        <end position="400"/>
    </location>
</feature>
<dbReference type="EMBL" id="NCVQ01000001">
    <property type="protein sequence ID" value="PWZ52112.1"/>
    <property type="molecule type" value="Genomic_DNA"/>
</dbReference>
<feature type="chain" id="PRO_5016458876" description="Cytochrome b561 and DOMON domain-containing protein" evidence="13">
    <location>
        <begin position="21"/>
        <end position="423"/>
    </location>
</feature>
<feature type="binding site" description="axial binding residue" evidence="11">
    <location>
        <position position="309"/>
    </location>
    <ligand>
        <name>heme b</name>
        <dbReference type="ChEBI" id="CHEBI:60344"/>
        <label>1</label>
    </ligand>
    <ligandPart>
        <name>Fe</name>
        <dbReference type="ChEBI" id="CHEBI:18248"/>
    </ligandPart>
</feature>
<comment type="cofactor">
    <cofactor evidence="10">
        <name>heme b</name>
        <dbReference type="ChEBI" id="CHEBI:60344"/>
    </cofactor>
    <text evidence="10">Binds 2 heme b groups non-covalently.</text>
</comment>
<dbReference type="ExpressionAtlas" id="A0A317Y308">
    <property type="expression patterns" value="baseline and differential"/>
</dbReference>
<sequence>MSRLLLLGAAVLLLASAATAQDCLSATFSGGRTFGRCNNLPSLSASLHWTYHPENGTADVAFRAPSDASGWVAWGINPDRGGSMGGSSVLVASPSQDGSGAVSILMTHLESTSPSLTNNTLKFKVPVGPAAEYSNGVYTIFATVELPGNSTQQFTVWQAGATSNGAISPHPTAPANLASTQRLDFLSGSSTAASNSRLHRRNVSLSYVFLRKRLPSMPNCSDVLNLDNSNQMYGTTKQIHGMLNAIAWGVLIPVGAIIARYLRVFESADPAWFYLHIACQCSGYILGVAGWGLGLKLGSESAGLTYQPHRSIGIAIFCLATLQVFALLLRPDKKNRYRLYWNIYHHSVGYSVIVLGAVNIFKGLDILKPASGYKTAYIVVLATLGGVALCLEAITWPIAIRKRRRNAADKASNGNGNGWQQGA</sequence>
<keyword evidence="2 10" id="KW-0813">Transport</keyword>
<feature type="binding site" description="axial binding residue" evidence="11">
    <location>
        <position position="276"/>
    </location>
    <ligand>
        <name>heme b</name>
        <dbReference type="ChEBI" id="CHEBI:60344"/>
        <label>1</label>
    </ligand>
    <ligandPart>
        <name>Fe</name>
        <dbReference type="ChEBI" id="CHEBI:18248"/>
    </ligandPart>
</feature>
<comment type="caution">
    <text evidence="16">The sequence shown here is derived from an EMBL/GenBank/DDBJ whole genome shotgun (WGS) entry which is preliminary data.</text>
</comment>
<evidence type="ECO:0000256" key="12">
    <source>
        <dbReference type="SAM" id="Phobius"/>
    </source>
</evidence>
<organism evidence="16">
    <name type="scientific">Zea mays</name>
    <name type="common">Maize</name>
    <dbReference type="NCBI Taxonomy" id="4577"/>
    <lineage>
        <taxon>Eukaryota</taxon>
        <taxon>Viridiplantae</taxon>
        <taxon>Streptophyta</taxon>
        <taxon>Embryophyta</taxon>
        <taxon>Tracheophyta</taxon>
        <taxon>Spermatophyta</taxon>
        <taxon>Magnoliopsida</taxon>
        <taxon>Liliopsida</taxon>
        <taxon>Poales</taxon>
        <taxon>Poaceae</taxon>
        <taxon>PACMAD clade</taxon>
        <taxon>Panicoideae</taxon>
        <taxon>Andropogonodae</taxon>
        <taxon>Andropogoneae</taxon>
        <taxon>Tripsacinae</taxon>
        <taxon>Zea</taxon>
    </lineage>
</organism>
<keyword evidence="5 13" id="KW-0732">Signal</keyword>
<dbReference type="InterPro" id="IPR017214">
    <property type="entry name" value="UCP037471"/>
</dbReference>
<name>A0A317Y308_MAIZE</name>
<dbReference type="InterPro" id="IPR045265">
    <property type="entry name" value="AIR12_DOMON"/>
</dbReference>
<keyword evidence="3 12" id="KW-0812">Transmembrane</keyword>
<dbReference type="InterPro" id="IPR005018">
    <property type="entry name" value="DOMON_domain"/>
</dbReference>
<dbReference type="AlphaFoldDB" id="A0A317Y308"/>
<keyword evidence="11" id="KW-0408">Iron</keyword>
<dbReference type="PANTHER" id="PTHR23130">
    <property type="entry name" value="CYTOCHROME B561 AND DOMON DOMAIN-CONTAINING PROTEIN"/>
    <property type="match status" value="1"/>
</dbReference>
<gene>
    <name evidence="16" type="primary">At3g25290_0</name>
    <name evidence="16" type="ORF">Zm00014a_016175</name>
</gene>
<dbReference type="CDD" id="cd09629">
    <property type="entry name" value="DOMON_CIL1_like"/>
    <property type="match status" value="1"/>
</dbReference>
<comment type="subcellular location">
    <subcellularLocation>
        <location evidence="1">Membrane</location>
        <topology evidence="1">Multi-pass membrane protein</topology>
    </subcellularLocation>
</comment>
<feature type="transmembrane region" description="Helical" evidence="12">
    <location>
        <begin position="311"/>
        <end position="329"/>
    </location>
</feature>
<protein>
    <recommendedName>
        <fullName evidence="10">Cytochrome b561 and DOMON domain-containing protein</fullName>
    </recommendedName>
</protein>
<evidence type="ECO:0000313" key="16">
    <source>
        <dbReference type="EMBL" id="PWZ52112.1"/>
    </source>
</evidence>
<accession>A0A317Y308</accession>
<keyword evidence="8 10" id="KW-0472">Membrane</keyword>
<dbReference type="InterPro" id="IPR006593">
    <property type="entry name" value="Cyt_b561/ferric_Rdtase_TM"/>
</dbReference>
<dbReference type="GO" id="GO:0016020">
    <property type="term" value="C:membrane"/>
    <property type="evidence" value="ECO:0007669"/>
    <property type="project" value="UniProtKB-SubCell"/>
</dbReference>
<feature type="transmembrane region" description="Helical" evidence="12">
    <location>
        <begin position="271"/>
        <end position="291"/>
    </location>
</feature>
<evidence type="ECO:0000256" key="1">
    <source>
        <dbReference type="ARBA" id="ARBA00004141"/>
    </source>
</evidence>
<keyword evidence="7 12" id="KW-1133">Transmembrane helix</keyword>
<dbReference type="FunFam" id="1.20.120.1770:FF:000007">
    <property type="entry name" value="Cytochrome b561 and DOMON domain-containing protein"/>
    <property type="match status" value="1"/>
</dbReference>
<dbReference type="PROSITE" id="PS50939">
    <property type="entry name" value="CYTOCHROME_B561"/>
    <property type="match status" value="1"/>
</dbReference>
<feature type="domain" description="DOMON" evidence="14">
    <location>
        <begin position="43"/>
        <end position="160"/>
    </location>
</feature>
<dbReference type="Pfam" id="PF03188">
    <property type="entry name" value="Cytochrom_B561"/>
    <property type="match status" value="1"/>
</dbReference>
<evidence type="ECO:0000256" key="3">
    <source>
        <dbReference type="ARBA" id="ARBA00022692"/>
    </source>
</evidence>
<evidence type="ECO:0000256" key="9">
    <source>
        <dbReference type="ARBA" id="ARBA00053871"/>
    </source>
</evidence>
<evidence type="ECO:0000256" key="7">
    <source>
        <dbReference type="ARBA" id="ARBA00022989"/>
    </source>
</evidence>
<evidence type="ECO:0000256" key="6">
    <source>
        <dbReference type="ARBA" id="ARBA00022982"/>
    </source>
</evidence>
<keyword evidence="4 11" id="KW-0479">Metal-binding</keyword>
<feature type="transmembrane region" description="Helical" evidence="12">
    <location>
        <begin position="239"/>
        <end position="259"/>
    </location>
</feature>
<evidence type="ECO:0000256" key="8">
    <source>
        <dbReference type="ARBA" id="ARBA00023136"/>
    </source>
</evidence>
<dbReference type="GO" id="GO:0046872">
    <property type="term" value="F:metal ion binding"/>
    <property type="evidence" value="ECO:0007669"/>
    <property type="project" value="UniProtKB-KW"/>
</dbReference>
<evidence type="ECO:0000256" key="10">
    <source>
        <dbReference type="PIRNR" id="PIRNR037471"/>
    </source>
</evidence>
<keyword evidence="6 10" id="KW-0249">Electron transport</keyword>
<evidence type="ECO:0000256" key="11">
    <source>
        <dbReference type="PIRSR" id="PIRSR037471-1"/>
    </source>
</evidence>
<feature type="transmembrane region" description="Helical" evidence="12">
    <location>
        <begin position="341"/>
        <end position="361"/>
    </location>
</feature>
<dbReference type="PROSITE" id="PS50836">
    <property type="entry name" value="DOMON"/>
    <property type="match status" value="1"/>
</dbReference>
<evidence type="ECO:0000259" key="15">
    <source>
        <dbReference type="PROSITE" id="PS50939"/>
    </source>
</evidence>
<evidence type="ECO:0000256" key="4">
    <source>
        <dbReference type="ARBA" id="ARBA00022723"/>
    </source>
</evidence>
<feature type="binding site" description="axial binding residue" evidence="11">
    <location>
        <position position="345"/>
    </location>
    <ligand>
        <name>heme b</name>
        <dbReference type="ChEBI" id="CHEBI:60344"/>
        <label>1</label>
    </ligand>
    <ligandPart>
        <name>Fe</name>
        <dbReference type="ChEBI" id="CHEBI:18248"/>
    </ligandPart>
</feature>
<dbReference type="PANTHER" id="PTHR23130:SF167">
    <property type="entry name" value="CYTOCHROME B561 AND DOMON DOMAIN-CONTAINING PROTEIN"/>
    <property type="match status" value="1"/>
</dbReference>
<dbReference type="SMART" id="SM00665">
    <property type="entry name" value="B561"/>
    <property type="match status" value="1"/>
</dbReference>
<dbReference type="CDD" id="cd08760">
    <property type="entry name" value="Cyt_b561_FRRS1_like"/>
    <property type="match status" value="1"/>
</dbReference>
<evidence type="ECO:0000256" key="2">
    <source>
        <dbReference type="ARBA" id="ARBA00022448"/>
    </source>
</evidence>
<feature type="signal peptide" evidence="13">
    <location>
        <begin position="1"/>
        <end position="20"/>
    </location>
</feature>
<evidence type="ECO:0000259" key="14">
    <source>
        <dbReference type="PROSITE" id="PS50836"/>
    </source>
</evidence>
<dbReference type="Proteomes" id="UP000251960">
    <property type="component" value="Chromosome 1"/>
</dbReference>
<dbReference type="Gene3D" id="1.20.120.1770">
    <property type="match status" value="1"/>
</dbReference>
<dbReference type="PIRSF" id="PIRSF037471">
    <property type="entry name" value="UCP037471"/>
    <property type="match status" value="1"/>
</dbReference>
<feature type="binding site" description="axial binding residue" evidence="11">
    <location>
        <position position="240"/>
    </location>
    <ligand>
        <name>heme b</name>
        <dbReference type="ChEBI" id="CHEBI:60344"/>
        <label>1</label>
    </ligand>
    <ligandPart>
        <name>Fe</name>
        <dbReference type="ChEBI" id="CHEBI:18248"/>
    </ligandPart>
</feature>
<proteinExistence type="predicted"/>
<evidence type="ECO:0000256" key="13">
    <source>
        <dbReference type="SAM" id="SignalP"/>
    </source>
</evidence>
<dbReference type="Pfam" id="PF04526">
    <property type="entry name" value="DUF568"/>
    <property type="match status" value="1"/>
</dbReference>
<reference evidence="16" key="1">
    <citation type="journal article" date="2018" name="Nat. Genet.">
        <title>Extensive intraspecific gene order and gene structural variations between Mo17 and other maize genomes.</title>
        <authorList>
            <person name="Sun S."/>
            <person name="Zhou Y."/>
            <person name="Chen J."/>
            <person name="Shi J."/>
            <person name="Zhao H."/>
            <person name="Zhao H."/>
            <person name="Song W."/>
            <person name="Zhang M."/>
            <person name="Cui Y."/>
            <person name="Dong X."/>
            <person name="Liu H."/>
            <person name="Ma X."/>
            <person name="Jiao Y."/>
            <person name="Wang B."/>
            <person name="Wei X."/>
            <person name="Stein J.C."/>
            <person name="Glaubitz J.C."/>
            <person name="Lu F."/>
            <person name="Yu G."/>
            <person name="Liang C."/>
            <person name="Fengler K."/>
            <person name="Li B."/>
            <person name="Rafalski A."/>
            <person name="Schnable P.S."/>
            <person name="Ware D.H."/>
            <person name="Buckler E.S."/>
            <person name="Lai J."/>
        </authorList>
    </citation>
    <scope>NUCLEOTIDE SEQUENCE [LARGE SCALE GENOMIC DNA]</scope>
    <source>
        <tissue evidence="16">Seedling</tissue>
    </source>
</reference>